<evidence type="ECO:0000313" key="3">
    <source>
        <dbReference type="Proteomes" id="UP000277191"/>
    </source>
</evidence>
<sequence>MLVECQAALGTPGRARHWREVVGVPPETRGLEEVRTAYRRRAMELHPERPGGSHDAMAELNAALAAAEKEISR</sequence>
<dbReference type="AlphaFoldDB" id="A0A3S9N7S2"/>
<dbReference type="Gene3D" id="1.10.287.110">
    <property type="entry name" value="DnaJ domain"/>
    <property type="match status" value="1"/>
</dbReference>
<organism evidence="2 3">
    <name type="scientific">Burkholderia cenocepacia</name>
    <dbReference type="NCBI Taxonomy" id="95486"/>
    <lineage>
        <taxon>Bacteria</taxon>
        <taxon>Pseudomonadati</taxon>
        <taxon>Pseudomonadota</taxon>
        <taxon>Betaproteobacteria</taxon>
        <taxon>Burkholderiales</taxon>
        <taxon>Burkholderiaceae</taxon>
        <taxon>Burkholderia</taxon>
        <taxon>Burkholderia cepacia complex</taxon>
    </lineage>
</organism>
<dbReference type="EMBL" id="CP034545">
    <property type="protein sequence ID" value="AZQ51719.1"/>
    <property type="molecule type" value="Genomic_DNA"/>
</dbReference>
<dbReference type="InterPro" id="IPR036869">
    <property type="entry name" value="J_dom_sf"/>
</dbReference>
<protein>
    <recommendedName>
        <fullName evidence="1">J domain-containing protein</fullName>
    </recommendedName>
</protein>
<proteinExistence type="predicted"/>
<dbReference type="SMART" id="SM00271">
    <property type="entry name" value="DnaJ"/>
    <property type="match status" value="1"/>
</dbReference>
<dbReference type="RefSeq" id="WP_126362461.1">
    <property type="nucleotide sequence ID" value="NZ_CP034545.1"/>
</dbReference>
<gene>
    <name evidence="2" type="ORF">D5R55_12295</name>
</gene>
<feature type="domain" description="J" evidence="1">
    <location>
        <begin position="17"/>
        <end position="73"/>
    </location>
</feature>
<dbReference type="SUPFAM" id="SSF46565">
    <property type="entry name" value="Chaperone J-domain"/>
    <property type="match status" value="1"/>
</dbReference>
<reference evidence="2 3" key="1">
    <citation type="submission" date="2018-12" db="EMBL/GenBank/DDBJ databases">
        <title>Cadmium resistance mechanism in endophytic bacteria Burkholderia cenocepacia YG-3.</title>
        <authorList>
            <person name="Zhang X."/>
            <person name="Wang X."/>
            <person name="Zhu Y."/>
        </authorList>
    </citation>
    <scope>NUCLEOTIDE SEQUENCE [LARGE SCALE GENOMIC DNA]</scope>
    <source>
        <strain evidence="2 3">YG-3</strain>
    </source>
</reference>
<evidence type="ECO:0000313" key="2">
    <source>
        <dbReference type="EMBL" id="AZQ51719.1"/>
    </source>
</evidence>
<dbReference type="InterPro" id="IPR001623">
    <property type="entry name" value="DnaJ_domain"/>
</dbReference>
<name>A0A3S9N7S2_9BURK</name>
<dbReference type="Proteomes" id="UP000277191">
    <property type="component" value="Chromosome 1"/>
</dbReference>
<accession>A0A3S9N7S2</accession>
<dbReference type="PROSITE" id="PS50076">
    <property type="entry name" value="DNAJ_2"/>
    <property type="match status" value="1"/>
</dbReference>
<evidence type="ECO:0000259" key="1">
    <source>
        <dbReference type="PROSITE" id="PS50076"/>
    </source>
</evidence>